<evidence type="ECO:0000256" key="8">
    <source>
        <dbReference type="PIRSR" id="PIRSR602481-2"/>
    </source>
</evidence>
<keyword evidence="6 9" id="KW-0804">Transcription</keyword>
<dbReference type="GO" id="GO:1900376">
    <property type="term" value="P:regulation of secondary metabolite biosynthetic process"/>
    <property type="evidence" value="ECO:0007669"/>
    <property type="project" value="TreeGrafter"/>
</dbReference>
<evidence type="ECO:0000256" key="1">
    <source>
        <dbReference type="ARBA" id="ARBA00007957"/>
    </source>
</evidence>
<dbReference type="GO" id="GO:0045892">
    <property type="term" value="P:negative regulation of DNA-templated transcription"/>
    <property type="evidence" value="ECO:0007669"/>
    <property type="project" value="TreeGrafter"/>
</dbReference>
<comment type="similarity">
    <text evidence="1 9">Belongs to the Fur family.</text>
</comment>
<keyword evidence="11" id="KW-1185">Reference proteome</keyword>
<comment type="subunit">
    <text evidence="9">Homodimer.</text>
</comment>
<comment type="cofactor">
    <cofactor evidence="7">
        <name>Zn(2+)</name>
        <dbReference type="ChEBI" id="CHEBI:29105"/>
    </cofactor>
    <text evidence="7">Binds 1 zinc ion per subunit.</text>
</comment>
<evidence type="ECO:0000256" key="3">
    <source>
        <dbReference type="ARBA" id="ARBA00022833"/>
    </source>
</evidence>
<dbReference type="GO" id="GO:0008270">
    <property type="term" value="F:zinc ion binding"/>
    <property type="evidence" value="ECO:0007669"/>
    <property type="project" value="TreeGrafter"/>
</dbReference>
<comment type="caution">
    <text evidence="10">The sequence shown here is derived from an EMBL/GenBank/DDBJ whole genome shotgun (WGS) entry which is preliminary data.</text>
</comment>
<keyword evidence="9" id="KW-0963">Cytoplasm</keyword>
<keyword evidence="2 9" id="KW-0678">Repressor</keyword>
<organism evidence="10 11">
    <name type="scientific">Parasutterella muris</name>
    <dbReference type="NCBI Taxonomy" id="2565572"/>
    <lineage>
        <taxon>Bacteria</taxon>
        <taxon>Pseudomonadati</taxon>
        <taxon>Pseudomonadota</taxon>
        <taxon>Betaproteobacteria</taxon>
        <taxon>Burkholderiales</taxon>
        <taxon>Sutterellaceae</taxon>
        <taxon>Parasutterella</taxon>
    </lineage>
</organism>
<dbReference type="PANTHER" id="PTHR33202:SF7">
    <property type="entry name" value="FERRIC UPTAKE REGULATION PROTEIN"/>
    <property type="match status" value="1"/>
</dbReference>
<name>A0A6L6YIP5_9BURK</name>
<keyword evidence="7 9" id="KW-0479">Metal-binding</keyword>
<dbReference type="GO" id="GO:0005737">
    <property type="term" value="C:cytoplasm"/>
    <property type="evidence" value="ECO:0007669"/>
    <property type="project" value="UniProtKB-SubCell"/>
</dbReference>
<dbReference type="EMBL" id="WSRP01000012">
    <property type="protein sequence ID" value="MVX56593.1"/>
    <property type="molecule type" value="Genomic_DNA"/>
</dbReference>
<feature type="binding site" evidence="7">
    <location>
        <position position="79"/>
    </location>
    <ligand>
        <name>Zn(2+)</name>
        <dbReference type="ChEBI" id="CHEBI:29105"/>
    </ligand>
</feature>
<feature type="binding site" evidence="8">
    <location>
        <position position="111"/>
    </location>
    <ligand>
        <name>Fe cation</name>
        <dbReference type="ChEBI" id="CHEBI:24875"/>
    </ligand>
</feature>
<dbReference type="Gene3D" id="1.10.10.10">
    <property type="entry name" value="Winged helix-like DNA-binding domain superfamily/Winged helix DNA-binding domain"/>
    <property type="match status" value="1"/>
</dbReference>
<feature type="binding site" evidence="7">
    <location>
        <position position="119"/>
    </location>
    <ligand>
        <name>Zn(2+)</name>
        <dbReference type="ChEBI" id="CHEBI:29105"/>
    </ligand>
</feature>
<comment type="cofactor">
    <cofactor evidence="8">
        <name>Mn(2+)</name>
        <dbReference type="ChEBI" id="CHEBI:29035"/>
    </cofactor>
    <cofactor evidence="8">
        <name>Fe(2+)</name>
        <dbReference type="ChEBI" id="CHEBI:29033"/>
    </cofactor>
    <text evidence="8">Binds 1 Mn(2+) or Fe(2+) ion per subunit.</text>
</comment>
<feature type="binding site" evidence="7">
    <location>
        <position position="122"/>
    </location>
    <ligand>
        <name>Zn(2+)</name>
        <dbReference type="ChEBI" id="CHEBI:29105"/>
    </ligand>
</feature>
<evidence type="ECO:0000313" key="11">
    <source>
        <dbReference type="Proteomes" id="UP000472580"/>
    </source>
</evidence>
<evidence type="ECO:0000256" key="7">
    <source>
        <dbReference type="PIRSR" id="PIRSR602481-1"/>
    </source>
</evidence>
<dbReference type="Gene3D" id="3.30.1490.190">
    <property type="match status" value="1"/>
</dbReference>
<evidence type="ECO:0000256" key="5">
    <source>
        <dbReference type="ARBA" id="ARBA00023125"/>
    </source>
</evidence>
<evidence type="ECO:0000256" key="6">
    <source>
        <dbReference type="ARBA" id="ARBA00023163"/>
    </source>
</evidence>
<keyword evidence="3 7" id="KW-0862">Zinc</keyword>
<dbReference type="InterPro" id="IPR036390">
    <property type="entry name" value="WH_DNA-bd_sf"/>
</dbReference>
<keyword evidence="8 9" id="KW-0408">Iron</keyword>
<evidence type="ECO:0000256" key="9">
    <source>
        <dbReference type="RuleBase" id="RU364037"/>
    </source>
</evidence>
<keyword evidence="5 9" id="KW-0238">DNA-binding</keyword>
<dbReference type="RefSeq" id="WP_160335024.1">
    <property type="nucleotide sequence ID" value="NZ_CALPCR010000023.1"/>
</dbReference>
<dbReference type="Pfam" id="PF01475">
    <property type="entry name" value="FUR"/>
    <property type="match status" value="1"/>
</dbReference>
<dbReference type="GO" id="GO:0003700">
    <property type="term" value="F:DNA-binding transcription factor activity"/>
    <property type="evidence" value="ECO:0007669"/>
    <property type="project" value="UniProtKB-UniRule"/>
</dbReference>
<reference evidence="10 11" key="1">
    <citation type="submission" date="2019-12" db="EMBL/GenBank/DDBJ databases">
        <title>Microbes associate with the intestines of laboratory mice.</title>
        <authorList>
            <person name="Navarre W."/>
            <person name="Wong E."/>
        </authorList>
    </citation>
    <scope>NUCLEOTIDE SEQUENCE [LARGE SCALE GENOMIC DNA]</scope>
    <source>
        <strain evidence="10 11">NM82_D38</strain>
    </source>
</reference>
<dbReference type="Proteomes" id="UP000472580">
    <property type="component" value="Unassembled WGS sequence"/>
</dbReference>
<evidence type="ECO:0000256" key="2">
    <source>
        <dbReference type="ARBA" id="ARBA00022491"/>
    </source>
</evidence>
<dbReference type="PANTHER" id="PTHR33202">
    <property type="entry name" value="ZINC UPTAKE REGULATION PROTEIN"/>
    <property type="match status" value="1"/>
</dbReference>
<dbReference type="GO" id="GO:0000976">
    <property type="term" value="F:transcription cis-regulatory region binding"/>
    <property type="evidence" value="ECO:0007669"/>
    <property type="project" value="TreeGrafter"/>
</dbReference>
<dbReference type="OrthoDB" id="8659436at2"/>
<evidence type="ECO:0000313" key="10">
    <source>
        <dbReference type="EMBL" id="MVX56593.1"/>
    </source>
</evidence>
<keyword evidence="4 9" id="KW-0805">Transcription regulation</keyword>
<dbReference type="InterPro" id="IPR036388">
    <property type="entry name" value="WH-like_DNA-bd_sf"/>
</dbReference>
<comment type="subcellular location">
    <subcellularLocation>
        <location evidence="9">Cytoplasm</location>
    </subcellularLocation>
</comment>
<proteinExistence type="inferred from homology"/>
<gene>
    <name evidence="9" type="primary">fur</name>
    <name evidence="10" type="ORF">E5987_05130</name>
</gene>
<protein>
    <recommendedName>
        <fullName evidence="9">Ferric uptake regulation protein</fullName>
    </recommendedName>
</protein>
<dbReference type="InterPro" id="IPR002481">
    <property type="entry name" value="FUR"/>
</dbReference>
<dbReference type="InterPro" id="IPR043135">
    <property type="entry name" value="Fur_C"/>
</dbReference>
<dbReference type="CDD" id="cd07153">
    <property type="entry name" value="Fur_like"/>
    <property type="match status" value="1"/>
</dbReference>
<feature type="binding site" evidence="7">
    <location>
        <position position="82"/>
    </location>
    <ligand>
        <name>Zn(2+)</name>
        <dbReference type="ChEBI" id="CHEBI:29105"/>
    </ligand>
</feature>
<sequence length="135" mass="15449">MRNTIQRQLVLDAVRELKDHPTADEVYQHIASTNPSVSRATVYRNLKQLSESGEIKLRRISGSAERYDHIQTNHYHARCIKCGAICDLELPYLDHLEESVRDNSGFKLFGHDLTFYGLCKECAAKAEEKTEGKKQ</sequence>
<evidence type="ECO:0000256" key="4">
    <source>
        <dbReference type="ARBA" id="ARBA00023015"/>
    </source>
</evidence>
<accession>A0A6L6YIP5</accession>
<dbReference type="SUPFAM" id="SSF46785">
    <property type="entry name" value="Winged helix' DNA-binding domain"/>
    <property type="match status" value="1"/>
</dbReference>
<dbReference type="AlphaFoldDB" id="A0A6L6YIP5"/>